<keyword evidence="1" id="KW-0472">Membrane</keyword>
<sequence>MSPRKTTKTTVRIAALLAFATATTTIAPAALATNAFGTTQPATAAVAPAAVTAAPAPTASVDFDLGNYSQTRKWRGTATISPQSGATITSVEMRRYDASGTLTAAGQGTVGVNQLPADITAPTRIVYIVHTDKGVYAAGILATNVGATPITMTGVLPTDTGALALADGSYSVGTSRIPASGTPTATWDNTVFTLGAHTVVGEPSITAMTLDPAEGPAWGFYTTLPSLTATISSDTQIVSATTDEGYPVTVSGTTATINLSGKPSKATLRVTDEFGRTASQAITIPYDDEGPQFSNLRATGGQVNAYGDYATAGTVTISGTATDSPSGVYSVELVKDGEVVTTLKRQGGNFAFTITEAGTYTVQTMDEAGLTNEVGLHAFTGGDTDVLAIDSTIPTLTVPDAIANAQTLGDGQYWLTSAPTEDLTFTFSDDQELSPRGMSLIFDGRPVTPTRVADNKYLFTIPASEFTDGTRHQIDFYGADRGLHRTSWAGTISTSTSQATINAIVRNSGDMNVTPYGTFSRTPIQVQLTPQGGGGLAQTYTDPSDGMTVSPDGVATITGSVKDPTVTVTDPLGRSQTLHVATALGWPSKFAAVDTQAPTMTTDVTATDGTWFSSTNGAITSFTAHDDNGIATMTATVNGTDVATVNPSDKAGEAATTGTIDVDYSKVARAADGSYQVTITMTDLAGNVSARQYTFYVDDQAPTITNFIVVNPTYAPGKTINGSDRYGLFVQGATRIKAQVSDPSPSSGLGTALMTFYTPSGTVIRTESAPINSGVAEFDVPSGFKGFVSATATDKVGNVSDSQRPDGLVSEDSNTTITSTDLSVELGTPAATNSAGVPLYKDAASGTLTATATQSGIRTLTWGYGDTTLGTANVSPDGQVDNPAVQVTATDKNLITGASVPLTLAGEYPAQDVWIRVADNAGYEAETRRTISVDATAPELTVTFDQTNQSGFYNTDRHATVTVRDNNFDPGSLTTTGLAGTWGTWVHSGDTWTNTITFADNTDYDFTLSAADMVGHESNTFTSGRFTVDKIAPVVSVAWNTTDVRNGKYYNQVRTATITVVEEHFDPALNQLTGTGSISGWSSVGSTHTATVTFPEGVHTFGFHTSDQAGNPSNEVTEGEFIVDITKPEINISGLTKGTAYYQLPTVGVTYSDTNADPSSVTAVLVGRKGNVFKPTVTGGYLDLSEIPEEAKYDDLYTLTIKGTDLAGNDQTASVEFILNRYGSNVDVTGTNYQGRYLQAPVDVDLEETTVEALNEDKTDIKVTLDGAPYLIAPALQSTTRTGGDTSDYVYDYHIDKAAFQEEGTYLIQVISQTEGGLDQVSRLGYSFVVDSTNPEIQVSGIRTDAAYRSESRDFTVTPRDMTTVTLEAQVDGKTVQLLSDENGVYTGTLPQSTSAHTVVLKATDMAGNVTETTISDVYVNASAFGQVINWLRHHVLATSAVGGILAAAAALIVWARRRKNEN</sequence>
<feature type="chain" id="PRO_5038071458" evidence="2">
    <location>
        <begin position="30"/>
        <end position="1463"/>
    </location>
</feature>
<feature type="signal peptide" evidence="2">
    <location>
        <begin position="1"/>
        <end position="29"/>
    </location>
</feature>
<dbReference type="Proteomes" id="UP000756427">
    <property type="component" value="Unassembled WGS sequence"/>
</dbReference>
<feature type="domain" description="Ig-like" evidence="4">
    <location>
        <begin position="1093"/>
        <end position="1217"/>
    </location>
</feature>
<name>A0A930L5N0_9MICC</name>
<evidence type="ECO:0000259" key="4">
    <source>
        <dbReference type="Pfam" id="PF13750"/>
    </source>
</evidence>
<dbReference type="RefSeq" id="WP_303975996.1">
    <property type="nucleotide sequence ID" value="NZ_JABZXR010000032.1"/>
</dbReference>
<evidence type="ECO:0000256" key="2">
    <source>
        <dbReference type="SAM" id="SignalP"/>
    </source>
</evidence>
<dbReference type="EMBL" id="JABZXR010000032">
    <property type="protein sequence ID" value="MBF1664274.1"/>
    <property type="molecule type" value="Genomic_DNA"/>
</dbReference>
<accession>A0A930L5N0</accession>
<proteinExistence type="predicted"/>
<keyword evidence="1" id="KW-1133">Transmembrane helix</keyword>
<organism evidence="5 6">
    <name type="scientific">Rothia mucilaginosa</name>
    <dbReference type="NCBI Taxonomy" id="43675"/>
    <lineage>
        <taxon>Bacteria</taxon>
        <taxon>Bacillati</taxon>
        <taxon>Actinomycetota</taxon>
        <taxon>Actinomycetes</taxon>
        <taxon>Micrococcales</taxon>
        <taxon>Micrococcaceae</taxon>
        <taxon>Rothia</taxon>
    </lineage>
</organism>
<feature type="domain" description="Ig-like" evidence="3">
    <location>
        <begin position="1336"/>
        <end position="1414"/>
    </location>
</feature>
<comment type="caution">
    <text evidence="5">The sequence shown here is derived from an EMBL/GenBank/DDBJ whole genome shotgun (WGS) entry which is preliminary data.</text>
</comment>
<reference evidence="5" key="1">
    <citation type="submission" date="2020-04" db="EMBL/GenBank/DDBJ databases">
        <title>Deep metagenomics examines the oral microbiome during advanced dental caries in children, revealing novel taxa and co-occurrences with host molecules.</title>
        <authorList>
            <person name="Baker J.L."/>
            <person name="Morton J.T."/>
            <person name="Dinis M."/>
            <person name="Alvarez R."/>
            <person name="Tran N.C."/>
            <person name="Knight R."/>
            <person name="Edlund A."/>
        </authorList>
    </citation>
    <scope>NUCLEOTIDE SEQUENCE</scope>
    <source>
        <strain evidence="5">JCVI_44_bin.2</strain>
    </source>
</reference>
<dbReference type="Pfam" id="PF12245">
    <property type="entry name" value="Big_3_2"/>
    <property type="match status" value="1"/>
</dbReference>
<evidence type="ECO:0000256" key="1">
    <source>
        <dbReference type="SAM" id="Phobius"/>
    </source>
</evidence>
<evidence type="ECO:0000259" key="3">
    <source>
        <dbReference type="Pfam" id="PF12245"/>
    </source>
</evidence>
<dbReference type="InterPro" id="IPR022038">
    <property type="entry name" value="Ig-like_bact"/>
</dbReference>
<protein>
    <submittedName>
        <fullName evidence="5">Ig-like domain repeat protein</fullName>
    </submittedName>
</protein>
<feature type="transmembrane region" description="Helical" evidence="1">
    <location>
        <begin position="1436"/>
        <end position="1456"/>
    </location>
</feature>
<evidence type="ECO:0000313" key="6">
    <source>
        <dbReference type="Proteomes" id="UP000756427"/>
    </source>
</evidence>
<gene>
    <name evidence="5" type="ORF">HXO64_06965</name>
</gene>
<evidence type="ECO:0000313" key="5">
    <source>
        <dbReference type="EMBL" id="MBF1664274.1"/>
    </source>
</evidence>
<keyword evidence="1" id="KW-0812">Transmembrane</keyword>
<dbReference type="Pfam" id="PF13750">
    <property type="entry name" value="Big_3_3"/>
    <property type="match status" value="1"/>
</dbReference>
<keyword evidence="2" id="KW-0732">Signal</keyword>